<evidence type="ECO:0000256" key="12">
    <source>
        <dbReference type="ARBA" id="ARBA00025337"/>
    </source>
</evidence>
<keyword evidence="11" id="KW-1006">Bacterial flagellum protein export</keyword>
<evidence type="ECO:0000313" key="18">
    <source>
        <dbReference type="Proteomes" id="UP000092952"/>
    </source>
</evidence>
<evidence type="ECO:0000256" key="9">
    <source>
        <dbReference type="ARBA" id="ARBA00023134"/>
    </source>
</evidence>
<evidence type="ECO:0000256" key="6">
    <source>
        <dbReference type="ARBA" id="ARBA00022741"/>
    </source>
</evidence>
<dbReference type="RefSeq" id="WP_068802443.1">
    <property type="nucleotide sequence ID" value="NZ_CP014671.1"/>
</dbReference>
<dbReference type="GO" id="GO:0044781">
    <property type="term" value="P:bacterial-type flagellum organization"/>
    <property type="evidence" value="ECO:0007669"/>
    <property type="project" value="UniProtKB-UniRule"/>
</dbReference>
<evidence type="ECO:0000256" key="1">
    <source>
        <dbReference type="ARBA" id="ARBA00004413"/>
    </source>
</evidence>
<dbReference type="OrthoDB" id="9778554at2"/>
<dbReference type="FunFam" id="3.40.50.300:FF:000695">
    <property type="entry name" value="Flagellar biosynthesis regulator FlhF"/>
    <property type="match status" value="1"/>
</dbReference>
<name>A0A1B1YQ79_9GAMM</name>
<evidence type="ECO:0000313" key="17">
    <source>
        <dbReference type="EMBL" id="ANX02930.1"/>
    </source>
</evidence>
<comment type="subcellular location">
    <subcellularLocation>
        <location evidence="1">Cell membrane</location>
        <topology evidence="1">Peripheral membrane protein</topology>
        <orientation evidence="1">Cytoplasmic side</orientation>
    </subcellularLocation>
</comment>
<dbReference type="SMART" id="SM00382">
    <property type="entry name" value="AAA"/>
    <property type="match status" value="1"/>
</dbReference>
<dbReference type="GO" id="GO:0015031">
    <property type="term" value="P:protein transport"/>
    <property type="evidence" value="ECO:0007669"/>
    <property type="project" value="UniProtKB-KW"/>
</dbReference>
<dbReference type="CDD" id="cd17873">
    <property type="entry name" value="FlhF"/>
    <property type="match status" value="1"/>
</dbReference>
<dbReference type="EMBL" id="CP014671">
    <property type="protein sequence ID" value="ANX02930.1"/>
    <property type="molecule type" value="Genomic_DNA"/>
</dbReference>
<evidence type="ECO:0000256" key="5">
    <source>
        <dbReference type="ARBA" id="ARBA00022475"/>
    </source>
</evidence>
<dbReference type="KEGG" id="gbi:PG2T_01130"/>
<evidence type="ECO:0000256" key="10">
    <source>
        <dbReference type="ARBA" id="ARBA00023136"/>
    </source>
</evidence>
<dbReference type="Gene3D" id="1.20.120.1380">
    <property type="entry name" value="Flagellar FlhF biosynthesis protein, N domain"/>
    <property type="match status" value="1"/>
</dbReference>
<gene>
    <name evidence="17" type="ORF">PG2T_01130</name>
</gene>
<dbReference type="GO" id="GO:0006614">
    <property type="term" value="P:SRP-dependent cotranslational protein targeting to membrane"/>
    <property type="evidence" value="ECO:0007669"/>
    <property type="project" value="UniProtKB-UniRule"/>
</dbReference>
<keyword evidence="18" id="KW-1185">Reference proteome</keyword>
<dbReference type="PANTHER" id="PTHR43134:SF3">
    <property type="entry name" value="FLAGELLAR BIOSYNTHESIS PROTEIN FLHF"/>
    <property type="match status" value="1"/>
</dbReference>
<dbReference type="Gene3D" id="3.40.50.300">
    <property type="entry name" value="P-loop containing nucleotide triphosphate hydrolases"/>
    <property type="match status" value="1"/>
</dbReference>
<dbReference type="Pfam" id="PF00448">
    <property type="entry name" value="SRP54"/>
    <property type="match status" value="1"/>
</dbReference>
<evidence type="ECO:0000256" key="2">
    <source>
        <dbReference type="ARBA" id="ARBA00008531"/>
    </source>
</evidence>
<organism evidence="17 18">
    <name type="scientific">Immundisolibacter cernigliae</name>
    <dbReference type="NCBI Taxonomy" id="1810504"/>
    <lineage>
        <taxon>Bacteria</taxon>
        <taxon>Pseudomonadati</taxon>
        <taxon>Pseudomonadota</taxon>
        <taxon>Gammaproteobacteria</taxon>
        <taxon>Immundisolibacterales</taxon>
        <taxon>Immundisolibacteraceae</taxon>
        <taxon>Immundisolibacter</taxon>
    </lineage>
</organism>
<dbReference type="GO" id="GO:0003924">
    <property type="term" value="F:GTPase activity"/>
    <property type="evidence" value="ECO:0007669"/>
    <property type="project" value="UniProtKB-UniRule"/>
</dbReference>
<evidence type="ECO:0000256" key="7">
    <source>
        <dbReference type="ARBA" id="ARBA00022795"/>
    </source>
</evidence>
<keyword evidence="10" id="KW-0472">Membrane</keyword>
<evidence type="ECO:0000259" key="15">
    <source>
        <dbReference type="SMART" id="SM00382"/>
    </source>
</evidence>
<evidence type="ECO:0000256" key="14">
    <source>
        <dbReference type="SAM" id="MobiDB-lite"/>
    </source>
</evidence>
<dbReference type="NCBIfam" id="TIGR03499">
    <property type="entry name" value="FlhF"/>
    <property type="match status" value="1"/>
</dbReference>
<keyword evidence="7" id="KW-1005">Bacterial flagellum biogenesis</keyword>
<keyword evidence="5" id="KW-1003">Cell membrane</keyword>
<evidence type="ECO:0000256" key="4">
    <source>
        <dbReference type="ARBA" id="ARBA00022448"/>
    </source>
</evidence>
<comment type="function">
    <text evidence="12">Necessary for flagellar biosynthesis. May be involved in translocation of the flagellum.</text>
</comment>
<dbReference type="InterPro" id="IPR020006">
    <property type="entry name" value="FlhF"/>
</dbReference>
<dbReference type="STRING" id="1810504.PG2T_01130"/>
<evidence type="ECO:0000259" key="16">
    <source>
        <dbReference type="SMART" id="SM00962"/>
    </source>
</evidence>
<dbReference type="InterPro" id="IPR003593">
    <property type="entry name" value="AAA+_ATPase"/>
</dbReference>
<feature type="domain" description="AAA+ ATPase" evidence="15">
    <location>
        <begin position="182"/>
        <end position="354"/>
    </location>
</feature>
<accession>A0A1B1YQ79</accession>
<proteinExistence type="inferred from homology"/>
<keyword evidence="8" id="KW-0653">Protein transport</keyword>
<evidence type="ECO:0000256" key="11">
    <source>
        <dbReference type="ARBA" id="ARBA00023225"/>
    </source>
</evidence>
<keyword evidence="4" id="KW-0813">Transport</keyword>
<comment type="similarity">
    <text evidence="2">Belongs to the GTP-binding SRP family.</text>
</comment>
<dbReference type="InterPro" id="IPR027417">
    <property type="entry name" value="P-loop_NTPase"/>
</dbReference>
<dbReference type="GO" id="GO:0005047">
    <property type="term" value="F:signal recognition particle binding"/>
    <property type="evidence" value="ECO:0007669"/>
    <property type="project" value="TreeGrafter"/>
</dbReference>
<protein>
    <recommendedName>
        <fullName evidence="3 13">Flagellar biosynthesis protein FlhF</fullName>
    </recommendedName>
</protein>
<feature type="region of interest" description="Disordered" evidence="14">
    <location>
        <begin position="59"/>
        <end position="82"/>
    </location>
</feature>
<dbReference type="GO" id="GO:0005525">
    <property type="term" value="F:GTP binding"/>
    <property type="evidence" value="ECO:0007669"/>
    <property type="project" value="UniProtKB-UniRule"/>
</dbReference>
<keyword evidence="9" id="KW-0342">GTP-binding</keyword>
<feature type="domain" description="SRP54-type proteins GTP-binding" evidence="16">
    <location>
        <begin position="183"/>
        <end position="373"/>
    </location>
</feature>
<evidence type="ECO:0000256" key="13">
    <source>
        <dbReference type="NCBIfam" id="TIGR03499"/>
    </source>
</evidence>
<sequence length="400" mass="42571">MQIKRYSAPDMRRALHLVRQAQGSQAVILSSRRLSDGVEVIAADEYDAALVERLAAADHGDALPPGTGRELPPGGHGDLPGPADLDRLAWAVDPAIAQLRSELTTLRALLETELRQSALARRSPLQAQLAQYLEQLGLAAPLIGSLLEQLTETQDLGAAWREVLGQHLTARIPIADDDMLAEGGVVALLGPTGVGKTTTIAKLASRFVREHGARHLGLLTTDNYRIGAHEQLQNYGRLLGVPVQMVDSAEDLTTALAALANKRLVLVDTAGMSQRDLRLGEALAGLQHSGLRSYLTLASNAHETMLDETISAFGKLPLAGCVLTKLDECPSLGATLSAVIRHRLPVACVTDGQRVPEDLRPARARDLVSVAAQRMHARAEQAAAVAPEPAVAARRVAAHA</sequence>
<dbReference type="PANTHER" id="PTHR43134">
    <property type="entry name" value="SIGNAL RECOGNITION PARTICLE RECEPTOR SUBUNIT ALPHA"/>
    <property type="match status" value="1"/>
</dbReference>
<evidence type="ECO:0000256" key="8">
    <source>
        <dbReference type="ARBA" id="ARBA00022927"/>
    </source>
</evidence>
<keyword evidence="6" id="KW-0547">Nucleotide-binding</keyword>
<evidence type="ECO:0000256" key="3">
    <source>
        <dbReference type="ARBA" id="ARBA00014919"/>
    </source>
</evidence>
<dbReference type="InterPro" id="IPR000897">
    <property type="entry name" value="SRP54_GTPase_dom"/>
</dbReference>
<dbReference type="InParanoid" id="A0A1B1YQ79"/>
<dbReference type="InterPro" id="IPR047040">
    <property type="entry name" value="FlhF__GTPase_dom"/>
</dbReference>
<dbReference type="Proteomes" id="UP000092952">
    <property type="component" value="Chromosome"/>
</dbReference>
<reference evidence="18" key="1">
    <citation type="submission" date="2016-03" db="EMBL/GenBank/DDBJ databases">
        <title>Complete genome sequence of Solimmundus cernigliae, representing a novel lineage of polycyclic aromatic hydrocarbon degraders within the Gammaproteobacteria.</title>
        <authorList>
            <person name="Singleton D.R."/>
            <person name="Dickey A.N."/>
            <person name="Scholl E.H."/>
            <person name="Wright F.A."/>
            <person name="Aitken M.D."/>
        </authorList>
    </citation>
    <scope>NUCLEOTIDE SEQUENCE [LARGE SCALE GENOMIC DNA]</scope>
    <source>
        <strain evidence="18">TR3.2</strain>
    </source>
</reference>
<dbReference type="SMART" id="SM00962">
    <property type="entry name" value="SRP54"/>
    <property type="match status" value="1"/>
</dbReference>
<dbReference type="GO" id="GO:0005886">
    <property type="term" value="C:plasma membrane"/>
    <property type="evidence" value="ECO:0007669"/>
    <property type="project" value="UniProtKB-SubCell"/>
</dbReference>
<dbReference type="SUPFAM" id="SSF52540">
    <property type="entry name" value="P-loop containing nucleoside triphosphate hydrolases"/>
    <property type="match status" value="1"/>
</dbReference>
<dbReference type="AlphaFoldDB" id="A0A1B1YQ79"/>